<name>A0ACB8SBE1_9AGAM</name>
<reference evidence="1" key="1">
    <citation type="submission" date="2021-02" db="EMBL/GenBank/DDBJ databases">
        <authorList>
            <consortium name="DOE Joint Genome Institute"/>
            <person name="Ahrendt S."/>
            <person name="Looney B.P."/>
            <person name="Miyauchi S."/>
            <person name="Morin E."/>
            <person name="Drula E."/>
            <person name="Courty P.E."/>
            <person name="Chicoki N."/>
            <person name="Fauchery L."/>
            <person name="Kohler A."/>
            <person name="Kuo A."/>
            <person name="Labutti K."/>
            <person name="Pangilinan J."/>
            <person name="Lipzen A."/>
            <person name="Riley R."/>
            <person name="Andreopoulos W."/>
            <person name="He G."/>
            <person name="Johnson J."/>
            <person name="Barry K.W."/>
            <person name="Grigoriev I.V."/>
            <person name="Nagy L."/>
            <person name="Hibbett D."/>
            <person name="Henrissat B."/>
            <person name="Matheny P.B."/>
            <person name="Labbe J."/>
            <person name="Martin F."/>
        </authorList>
    </citation>
    <scope>NUCLEOTIDE SEQUENCE</scope>
    <source>
        <strain evidence="1">FP105234-sp</strain>
    </source>
</reference>
<dbReference type="EMBL" id="MU275840">
    <property type="protein sequence ID" value="KAI0053508.1"/>
    <property type="molecule type" value="Genomic_DNA"/>
</dbReference>
<organism evidence="1 2">
    <name type="scientific">Auriscalpium vulgare</name>
    <dbReference type="NCBI Taxonomy" id="40419"/>
    <lineage>
        <taxon>Eukaryota</taxon>
        <taxon>Fungi</taxon>
        <taxon>Dikarya</taxon>
        <taxon>Basidiomycota</taxon>
        <taxon>Agaricomycotina</taxon>
        <taxon>Agaricomycetes</taxon>
        <taxon>Russulales</taxon>
        <taxon>Auriscalpiaceae</taxon>
        <taxon>Auriscalpium</taxon>
    </lineage>
</organism>
<protein>
    <submittedName>
        <fullName evidence="1">Uncharacterized protein</fullName>
    </submittedName>
</protein>
<sequence>MFNDVADLVPIPAISLAATTLLGIMNRVQQAQGYKESCMRLAQRAANVLKDLCLRMKDKWDRAPAPMLDNVKRFTEALLAMQALLDEIVGSSLTQRILSPSSIQDKLDWCQTEFDQAALTFQNSSLMEIHFLVDGLPEKISDDFQRIMKVSAATAETKDEFGYRKYHQSEVKLLKKKRVGGGWFSGLSEAVVKGEKGDKENVLIKTYSGPEAAKQWHSEIELLRNLFHPNLPQMLGYSNEKTANPFIVMTNGQIHDYQSYMVKAARSESVEGGTYKMFKAFMDMTSALCHLKEQLSIDDGQATVVAWNATYVVNMDGENTSVVVGLPPKGNVDLGAVSTTEDARSDLFEHMLNILTGINDNIPCERNFHRMVDASVPVLHDMWTQSSSTEAMEEFSDMDLEDFLEKIQAVRKDRHKFSYYARAPPLTCRLGDFGYYPNDPKAHFQLLGNLLEYRGGMLPSSTVTSHKELYASTPAQVSEGEYAQGQMQLMNMTLADGVVSWRIEFPPPTVATSSRMLLRRRDYFDSSLVPGLIKIVSSVLCGDLWMMDCGPNPDPPPPYSGGSLDPPQILQYDFSVPAIDISAIPKQPKVTPAPEMRHADLFTASLRGGAKGYPWFGCVQPDPSDPDWDGDLSVISTNDDEKDQVVELEKFDDSGSDDSDADEEFFEVAEDFDDE</sequence>
<gene>
    <name evidence="1" type="ORF">FA95DRAFT_752458</name>
</gene>
<accession>A0ACB8SBE1</accession>
<evidence type="ECO:0000313" key="1">
    <source>
        <dbReference type="EMBL" id="KAI0053508.1"/>
    </source>
</evidence>
<comment type="caution">
    <text evidence="1">The sequence shown here is derived from an EMBL/GenBank/DDBJ whole genome shotgun (WGS) entry which is preliminary data.</text>
</comment>
<dbReference type="Proteomes" id="UP000814033">
    <property type="component" value="Unassembled WGS sequence"/>
</dbReference>
<reference evidence="1" key="2">
    <citation type="journal article" date="2022" name="New Phytol.">
        <title>Evolutionary transition to the ectomycorrhizal habit in the genomes of a hyperdiverse lineage of mushroom-forming fungi.</title>
        <authorList>
            <person name="Looney B."/>
            <person name="Miyauchi S."/>
            <person name="Morin E."/>
            <person name="Drula E."/>
            <person name="Courty P.E."/>
            <person name="Kohler A."/>
            <person name="Kuo A."/>
            <person name="LaButti K."/>
            <person name="Pangilinan J."/>
            <person name="Lipzen A."/>
            <person name="Riley R."/>
            <person name="Andreopoulos W."/>
            <person name="He G."/>
            <person name="Johnson J."/>
            <person name="Nolan M."/>
            <person name="Tritt A."/>
            <person name="Barry K.W."/>
            <person name="Grigoriev I.V."/>
            <person name="Nagy L.G."/>
            <person name="Hibbett D."/>
            <person name="Henrissat B."/>
            <person name="Matheny P.B."/>
            <person name="Labbe J."/>
            <person name="Martin F.M."/>
        </authorList>
    </citation>
    <scope>NUCLEOTIDE SEQUENCE</scope>
    <source>
        <strain evidence="1">FP105234-sp</strain>
    </source>
</reference>
<keyword evidence="2" id="KW-1185">Reference proteome</keyword>
<evidence type="ECO:0000313" key="2">
    <source>
        <dbReference type="Proteomes" id="UP000814033"/>
    </source>
</evidence>
<proteinExistence type="predicted"/>